<comment type="similarity">
    <text evidence="1">Belongs to the bacterial reverse transcriptase family.</text>
</comment>
<reference evidence="3 4" key="1">
    <citation type="submission" date="2016-10" db="EMBL/GenBank/DDBJ databases">
        <authorList>
            <person name="de Groot N.N."/>
        </authorList>
    </citation>
    <scope>NUCLEOTIDE SEQUENCE [LARGE SCALE GENOMIC DNA]</scope>
    <source>
        <strain evidence="3 4">LMG 27731</strain>
    </source>
</reference>
<evidence type="ECO:0000313" key="3">
    <source>
        <dbReference type="EMBL" id="SFT81976.1"/>
    </source>
</evidence>
<keyword evidence="3" id="KW-0808">Transferase</keyword>
<keyword evidence="3" id="KW-0695">RNA-directed DNA polymerase</keyword>
<dbReference type="EMBL" id="FPBH01000004">
    <property type="protein sequence ID" value="SFT81976.1"/>
    <property type="molecule type" value="Genomic_DNA"/>
</dbReference>
<proteinExistence type="inferred from homology"/>
<evidence type="ECO:0000259" key="2">
    <source>
        <dbReference type="PROSITE" id="PS50878"/>
    </source>
</evidence>
<dbReference type="Pfam" id="PF00078">
    <property type="entry name" value="RVT_1"/>
    <property type="match status" value="1"/>
</dbReference>
<dbReference type="InterPro" id="IPR051083">
    <property type="entry name" value="GrpII_Intron_Splice-Mob/Def"/>
</dbReference>
<dbReference type="SUPFAM" id="SSF56672">
    <property type="entry name" value="DNA/RNA polymerases"/>
    <property type="match status" value="1"/>
</dbReference>
<dbReference type="OrthoDB" id="8538592at2"/>
<dbReference type="Proteomes" id="UP000198844">
    <property type="component" value="Unassembled WGS sequence"/>
</dbReference>
<dbReference type="PANTHER" id="PTHR34047:SF3">
    <property type="entry name" value="BLR2052 PROTEIN"/>
    <property type="match status" value="1"/>
</dbReference>
<sequence>MTSTKPYDIAKRTIWEAYQRVKANRGAAGIDDETIAMFEQDLSKNLYKLWNRMSSGSYFPPPVKQVEIPKATGGIRKLGVPTVSDRVGQTAVKLLIEPILEPLFHADSYGYRPGRSAKQAVAITRQRCWKYDWLVEFDIKAAFDQIDHGLLLKAVRKHIKEDWILMYIERWLTAPFETAQGTRLPRDRGTPQGGVVSPILMNLFMHYAFDAWMQRHFPQCPFARYADDAVVHCRSEEQAQEVMHAIASRLAECGLTMHPEKSKIVYCKDRSRTQTYPNVTFTFLGFLYRPRRVMTKYGQVSTSFLPGVSPVALKRMRQTVRGWRLPRQTSKPLVELAEQCNPTIRGWWNYYGAFYRTAMHGLCRYLDRKLVRWAQRKYKTLRRHKRRSEEWLHKMKKAYPREFTHWQYQGVQVG</sequence>
<feature type="domain" description="Reverse transcriptase" evidence="2">
    <location>
        <begin position="49"/>
        <end position="288"/>
    </location>
</feature>
<gene>
    <name evidence="3" type="ORF">SAMN05192563_1004163</name>
</gene>
<name>A0A1I7B477_9BURK</name>
<dbReference type="RefSeq" id="WP_093633798.1">
    <property type="nucleotide sequence ID" value="NZ_FPBH01000004.1"/>
</dbReference>
<dbReference type="InterPro" id="IPR013597">
    <property type="entry name" value="Mat_intron_G2"/>
</dbReference>
<dbReference type="PANTHER" id="PTHR34047">
    <property type="entry name" value="NUCLEAR INTRON MATURASE 1, MITOCHONDRIAL-RELATED"/>
    <property type="match status" value="1"/>
</dbReference>
<keyword evidence="3" id="KW-0548">Nucleotidyltransferase</keyword>
<dbReference type="GO" id="GO:0003964">
    <property type="term" value="F:RNA-directed DNA polymerase activity"/>
    <property type="evidence" value="ECO:0007669"/>
    <property type="project" value="UniProtKB-KW"/>
</dbReference>
<protein>
    <submittedName>
        <fullName evidence="3">Group II intron reverse transcriptase/maturase</fullName>
    </submittedName>
</protein>
<dbReference type="InterPro" id="IPR043502">
    <property type="entry name" value="DNA/RNA_pol_sf"/>
</dbReference>
<dbReference type="InterPro" id="IPR043128">
    <property type="entry name" value="Rev_trsase/Diguanyl_cyclase"/>
</dbReference>
<dbReference type="Pfam" id="PF08388">
    <property type="entry name" value="GIIM"/>
    <property type="match status" value="1"/>
</dbReference>
<dbReference type="NCBIfam" id="TIGR04416">
    <property type="entry name" value="group_II_RT_mat"/>
    <property type="match status" value="1"/>
</dbReference>
<evidence type="ECO:0000256" key="1">
    <source>
        <dbReference type="ARBA" id="ARBA00034120"/>
    </source>
</evidence>
<accession>A0A1I7B477</accession>
<dbReference type="CDD" id="cd01651">
    <property type="entry name" value="RT_G2_intron"/>
    <property type="match status" value="1"/>
</dbReference>
<dbReference type="PROSITE" id="PS50878">
    <property type="entry name" value="RT_POL"/>
    <property type="match status" value="1"/>
</dbReference>
<dbReference type="AlphaFoldDB" id="A0A1I7B477"/>
<organism evidence="3 4">
    <name type="scientific">Paraburkholderia aspalathi</name>
    <dbReference type="NCBI Taxonomy" id="1324617"/>
    <lineage>
        <taxon>Bacteria</taxon>
        <taxon>Pseudomonadati</taxon>
        <taxon>Pseudomonadota</taxon>
        <taxon>Betaproteobacteria</taxon>
        <taxon>Burkholderiales</taxon>
        <taxon>Burkholderiaceae</taxon>
        <taxon>Paraburkholderia</taxon>
    </lineage>
</organism>
<dbReference type="Gene3D" id="3.30.70.270">
    <property type="match status" value="1"/>
</dbReference>
<dbReference type="InterPro" id="IPR030931">
    <property type="entry name" value="Group_II_RT_mat"/>
</dbReference>
<evidence type="ECO:0000313" key="4">
    <source>
        <dbReference type="Proteomes" id="UP000198844"/>
    </source>
</evidence>
<dbReference type="InterPro" id="IPR000477">
    <property type="entry name" value="RT_dom"/>
</dbReference>